<evidence type="ECO:0000256" key="1">
    <source>
        <dbReference type="ARBA" id="ARBA00004328"/>
    </source>
</evidence>
<dbReference type="RefSeq" id="WP_046145039.1">
    <property type="nucleotide sequence ID" value="NZ_KQ033912.1"/>
</dbReference>
<dbReference type="AlphaFoldDB" id="A0A0F5JQP2"/>
<comment type="caution">
    <text evidence="3">The sequence shown here is derived from an EMBL/GenBank/DDBJ whole genome shotgun (WGS) entry which is preliminary data.</text>
</comment>
<dbReference type="Pfam" id="PF11133">
    <property type="entry name" value="Phage_head_fibr"/>
    <property type="match status" value="1"/>
</dbReference>
<reference evidence="3 4" key="1">
    <citation type="submission" date="2013-04" db="EMBL/GenBank/DDBJ databases">
        <title>The Genome Sequence of Parabacteroides goldsteinii DSM 19448.</title>
        <authorList>
            <consortium name="The Broad Institute Genomics Platform"/>
            <person name="Earl A."/>
            <person name="Ward D."/>
            <person name="Feldgarden M."/>
            <person name="Gevers D."/>
            <person name="Martens E."/>
            <person name="Sakamoto M."/>
            <person name="Benno Y."/>
            <person name="Song Y."/>
            <person name="Liu C."/>
            <person name="Lee J."/>
            <person name="Bolanos M."/>
            <person name="Vaisanen M.L."/>
            <person name="Finegold S.M."/>
            <person name="Walker B."/>
            <person name="Young S."/>
            <person name="Zeng Q."/>
            <person name="Gargeya S."/>
            <person name="Fitzgerald M."/>
            <person name="Haas B."/>
            <person name="Abouelleil A."/>
            <person name="Allen A.W."/>
            <person name="Alvarado L."/>
            <person name="Arachchi H.M."/>
            <person name="Berlin A.M."/>
            <person name="Chapman S.B."/>
            <person name="Gainer-Dewar J."/>
            <person name="Goldberg J."/>
            <person name="Griggs A."/>
            <person name="Gujja S."/>
            <person name="Hansen M."/>
            <person name="Howarth C."/>
            <person name="Imamovic A."/>
            <person name="Ireland A."/>
            <person name="Larimer J."/>
            <person name="McCowan C."/>
            <person name="Murphy C."/>
            <person name="Pearson M."/>
            <person name="Poon T.W."/>
            <person name="Priest M."/>
            <person name="Roberts A."/>
            <person name="Saif S."/>
            <person name="Shea T."/>
            <person name="Sisk P."/>
            <person name="Sykes S."/>
            <person name="Wortman J."/>
            <person name="Nusbaum C."/>
            <person name="Birren B."/>
        </authorList>
    </citation>
    <scope>NUCLEOTIDE SEQUENCE [LARGE SCALE GENOMIC DNA]</scope>
    <source>
        <strain evidence="3 4">DSM 19448</strain>
    </source>
</reference>
<name>A0A0F5JQP2_9BACT</name>
<dbReference type="Proteomes" id="UP000033047">
    <property type="component" value="Unassembled WGS sequence"/>
</dbReference>
<comment type="subcellular location">
    <subcellularLocation>
        <location evidence="1">Virion</location>
    </subcellularLocation>
</comment>
<gene>
    <name evidence="3" type="ORF">HMPREF1535_00207</name>
</gene>
<organism evidence="3 4">
    <name type="scientific">Parabacteroides goldsteinii DSM 19448 = WAL 12034</name>
    <dbReference type="NCBI Taxonomy" id="927665"/>
    <lineage>
        <taxon>Bacteria</taxon>
        <taxon>Pseudomonadati</taxon>
        <taxon>Bacteroidota</taxon>
        <taxon>Bacteroidia</taxon>
        <taxon>Bacteroidales</taxon>
        <taxon>Tannerellaceae</taxon>
        <taxon>Parabacteroides</taxon>
    </lineage>
</organism>
<evidence type="ECO:0000313" key="3">
    <source>
        <dbReference type="EMBL" id="KKB59935.1"/>
    </source>
</evidence>
<dbReference type="STRING" id="927665.HMPREF1535_00207"/>
<dbReference type="HOGENOM" id="CLU_085629_0_0_10"/>
<dbReference type="PATRIC" id="fig|927665.4.peg.209"/>
<protein>
    <recommendedName>
        <fullName evidence="5">Head fiber protein</fullName>
    </recommendedName>
</protein>
<dbReference type="EMBL" id="AQHV01000001">
    <property type="protein sequence ID" value="KKB59935.1"/>
    <property type="molecule type" value="Genomic_DNA"/>
</dbReference>
<evidence type="ECO:0008006" key="5">
    <source>
        <dbReference type="Google" id="ProtNLM"/>
    </source>
</evidence>
<accession>A0A0F5JQP2</accession>
<dbReference type="InterPro" id="IPR022741">
    <property type="entry name" value="Phage_B103_Gp8"/>
</dbReference>
<sequence length="199" mass="21830">MAAGTHYDVTPQYEPQEFYRVETGVRKSGPWKLDITNLLVGSFLPVFTPVQADLVKRTLVPVRNVKVVEAYTTEADALSIKIAKKSLAYVGMFIGSGKKGAKVTAIDKANKNYDVLTIEAAFGENIAKDAVLFEATAVGGTAKKNTANFVLYDAKKVESDGVVLCTLLMQAYEVKESKLILPIHDLDKVGLTSRFQFEY</sequence>
<keyword evidence="2" id="KW-0945">Host-virus interaction</keyword>
<proteinExistence type="predicted"/>
<evidence type="ECO:0000313" key="4">
    <source>
        <dbReference type="Proteomes" id="UP000033047"/>
    </source>
</evidence>
<evidence type="ECO:0000256" key="2">
    <source>
        <dbReference type="ARBA" id="ARBA00022581"/>
    </source>
</evidence>